<dbReference type="Proteomes" id="UP000807504">
    <property type="component" value="Unassembled WGS sequence"/>
</dbReference>
<feature type="signal peptide" evidence="2">
    <location>
        <begin position="1"/>
        <end position="17"/>
    </location>
</feature>
<feature type="chain" id="PRO_5035913279" evidence="2">
    <location>
        <begin position="18"/>
        <end position="220"/>
    </location>
</feature>
<evidence type="ECO:0000313" key="3">
    <source>
        <dbReference type="EMBL" id="KAF8763869.1"/>
    </source>
</evidence>
<feature type="region of interest" description="Disordered" evidence="1">
    <location>
        <begin position="60"/>
        <end position="91"/>
    </location>
</feature>
<evidence type="ECO:0000313" key="4">
    <source>
        <dbReference type="Proteomes" id="UP000807504"/>
    </source>
</evidence>
<keyword evidence="4" id="KW-1185">Reference proteome</keyword>
<evidence type="ECO:0000256" key="2">
    <source>
        <dbReference type="SAM" id="SignalP"/>
    </source>
</evidence>
<name>A0A8T0E0W0_ARGBR</name>
<feature type="compositionally biased region" description="Basic residues" evidence="1">
    <location>
        <begin position="60"/>
        <end position="69"/>
    </location>
</feature>
<proteinExistence type="predicted"/>
<comment type="caution">
    <text evidence="3">The sequence shown here is derived from an EMBL/GenBank/DDBJ whole genome shotgun (WGS) entry which is preliminary data.</text>
</comment>
<reference evidence="3" key="1">
    <citation type="journal article" date="2020" name="bioRxiv">
        <title>Chromosome-level reference genome of the European wasp spider Argiope bruennichi: a resource for studies on range expansion and evolutionary adaptation.</title>
        <authorList>
            <person name="Sheffer M.M."/>
            <person name="Hoppe A."/>
            <person name="Krehenwinkel H."/>
            <person name="Uhl G."/>
            <person name="Kuss A.W."/>
            <person name="Jensen L."/>
            <person name="Jensen C."/>
            <person name="Gillespie R.G."/>
            <person name="Hoff K.J."/>
            <person name="Prost S."/>
        </authorList>
    </citation>
    <scope>NUCLEOTIDE SEQUENCE</scope>
</reference>
<reference evidence="3" key="2">
    <citation type="submission" date="2020-06" db="EMBL/GenBank/DDBJ databases">
        <authorList>
            <person name="Sheffer M."/>
        </authorList>
    </citation>
    <scope>NUCLEOTIDE SEQUENCE</scope>
</reference>
<feature type="compositionally biased region" description="Polar residues" evidence="1">
    <location>
        <begin position="200"/>
        <end position="209"/>
    </location>
</feature>
<dbReference type="EMBL" id="JABXBU010002231">
    <property type="protein sequence ID" value="KAF8763869.1"/>
    <property type="molecule type" value="Genomic_DNA"/>
</dbReference>
<keyword evidence="2" id="KW-0732">Signal</keyword>
<accession>A0A8T0E0W0</accession>
<evidence type="ECO:0000256" key="1">
    <source>
        <dbReference type="SAM" id="MobiDB-lite"/>
    </source>
</evidence>
<sequence>MSKFLVLFVIITVLSAAASIKEWKNFENGKVYSHKMPTEKTETQNHGARKAPVVEERLLHSHHREKKMKTSSLQAADAKPYRSKNPERHHKKSIEEEMHLRPLNERHHKFPNPALLDKTDDGNPPDPKITKQALLNQAKHGRVNNHRRLHGRRLKRNRSDQKNLILLDNNSDISTGKPKLSKVKLTTKEPNKVLDLKDAQNMQNPSIQKNEFPPKLSAYW</sequence>
<feature type="region of interest" description="Disordered" evidence="1">
    <location>
        <begin position="191"/>
        <end position="220"/>
    </location>
</feature>
<organism evidence="3 4">
    <name type="scientific">Argiope bruennichi</name>
    <name type="common">Wasp spider</name>
    <name type="synonym">Aranea bruennichi</name>
    <dbReference type="NCBI Taxonomy" id="94029"/>
    <lineage>
        <taxon>Eukaryota</taxon>
        <taxon>Metazoa</taxon>
        <taxon>Ecdysozoa</taxon>
        <taxon>Arthropoda</taxon>
        <taxon>Chelicerata</taxon>
        <taxon>Arachnida</taxon>
        <taxon>Araneae</taxon>
        <taxon>Araneomorphae</taxon>
        <taxon>Entelegynae</taxon>
        <taxon>Araneoidea</taxon>
        <taxon>Araneidae</taxon>
        <taxon>Argiope</taxon>
    </lineage>
</organism>
<dbReference type="AlphaFoldDB" id="A0A8T0E0W0"/>
<gene>
    <name evidence="3" type="ORF">HNY73_022004</name>
</gene>
<protein>
    <submittedName>
        <fullName evidence="3">Uncharacterized protein</fullName>
    </submittedName>
</protein>